<accession>A0A402B535</accession>
<keyword evidence="2" id="KW-1185">Reference proteome</keyword>
<protein>
    <submittedName>
        <fullName evidence="1">Uncharacterized protein</fullName>
    </submittedName>
</protein>
<dbReference type="EMBL" id="BIFT01000001">
    <property type="protein sequence ID" value="GCE26461.1"/>
    <property type="molecule type" value="Genomic_DNA"/>
</dbReference>
<dbReference type="Proteomes" id="UP000287171">
    <property type="component" value="Unassembled WGS sequence"/>
</dbReference>
<gene>
    <name evidence="1" type="ORF">KDA_19450</name>
</gene>
<comment type="caution">
    <text evidence="1">The sequence shown here is derived from an EMBL/GenBank/DDBJ whole genome shotgun (WGS) entry which is preliminary data.</text>
</comment>
<reference evidence="2" key="1">
    <citation type="submission" date="2018-12" db="EMBL/GenBank/DDBJ databases">
        <title>Tengunoibacter tsumagoiensis gen. nov., sp. nov., Dictyobacter kobayashii sp. nov., D. alpinus sp. nov., and D. joshuensis sp. nov. and description of Dictyobacteraceae fam. nov. within the order Ktedonobacterales isolated from Tengu-no-mugimeshi.</title>
        <authorList>
            <person name="Wang C.M."/>
            <person name="Zheng Y."/>
            <person name="Sakai Y."/>
            <person name="Toyoda A."/>
            <person name="Minakuchi Y."/>
            <person name="Abe K."/>
            <person name="Yokota A."/>
            <person name="Yabe S."/>
        </authorList>
    </citation>
    <scope>NUCLEOTIDE SEQUENCE [LARGE SCALE GENOMIC DNA]</scope>
    <source>
        <strain evidence="2">Uno16</strain>
    </source>
</reference>
<organism evidence="1 2">
    <name type="scientific">Dictyobacter alpinus</name>
    <dbReference type="NCBI Taxonomy" id="2014873"/>
    <lineage>
        <taxon>Bacteria</taxon>
        <taxon>Bacillati</taxon>
        <taxon>Chloroflexota</taxon>
        <taxon>Ktedonobacteria</taxon>
        <taxon>Ktedonobacterales</taxon>
        <taxon>Dictyobacteraceae</taxon>
        <taxon>Dictyobacter</taxon>
    </lineage>
</organism>
<sequence length="82" mass="10054">MFSEHFLTPHLKPLERQRRENNAKCTLNFIEIKHYLSSTLYKSRDMNSQNETIQDLSQLKERKMYKVELRKARDKQKRPHSY</sequence>
<evidence type="ECO:0000313" key="2">
    <source>
        <dbReference type="Proteomes" id="UP000287171"/>
    </source>
</evidence>
<dbReference type="AlphaFoldDB" id="A0A402B535"/>
<proteinExistence type="predicted"/>
<name>A0A402B535_9CHLR</name>
<evidence type="ECO:0000313" key="1">
    <source>
        <dbReference type="EMBL" id="GCE26461.1"/>
    </source>
</evidence>